<dbReference type="GO" id="GO:0045820">
    <property type="term" value="P:negative regulation of glycolytic process"/>
    <property type="evidence" value="ECO:0007669"/>
    <property type="project" value="TreeGrafter"/>
</dbReference>
<evidence type="ECO:0000313" key="2">
    <source>
        <dbReference type="EMBL" id="OAA69898.1"/>
    </source>
</evidence>
<dbReference type="InterPro" id="IPR001345">
    <property type="entry name" value="PG/BPGM_mutase_AS"/>
</dbReference>
<reference evidence="2 3" key="1">
    <citation type="journal article" date="2016" name="Genome Biol. Evol.">
        <title>Divergent and convergent evolution of fungal pathogenicity.</title>
        <authorList>
            <person name="Shang Y."/>
            <person name="Xiao G."/>
            <person name="Zheng P."/>
            <person name="Cen K."/>
            <person name="Zhan S."/>
            <person name="Wang C."/>
        </authorList>
    </citation>
    <scope>NUCLEOTIDE SEQUENCE [LARGE SCALE GENOMIC DNA]</scope>
    <source>
        <strain evidence="2 3">ARSEF 2679</strain>
    </source>
</reference>
<dbReference type="GO" id="GO:0043456">
    <property type="term" value="P:regulation of pentose-phosphate shunt"/>
    <property type="evidence" value="ECO:0007669"/>
    <property type="project" value="TreeGrafter"/>
</dbReference>
<dbReference type="Pfam" id="PF00300">
    <property type="entry name" value="His_Phos_1"/>
    <property type="match status" value="1"/>
</dbReference>
<dbReference type="Gene3D" id="3.40.50.1240">
    <property type="entry name" value="Phosphoglycerate mutase-like"/>
    <property type="match status" value="1"/>
</dbReference>
<name>A0A168BBQ7_CORFA</name>
<comment type="caution">
    <text evidence="2">The sequence shown here is derived from an EMBL/GenBank/DDBJ whole genome shotgun (WGS) entry which is preliminary data.</text>
</comment>
<dbReference type="STRING" id="1081104.A0A168BBQ7"/>
<dbReference type="InterPro" id="IPR013078">
    <property type="entry name" value="His_Pase_superF_clade-1"/>
</dbReference>
<gene>
    <name evidence="2" type="ORF">ISF_03168</name>
</gene>
<dbReference type="Proteomes" id="UP000076744">
    <property type="component" value="Unassembled WGS sequence"/>
</dbReference>
<dbReference type="AlphaFoldDB" id="A0A168BBQ7"/>
<dbReference type="SMART" id="SM00855">
    <property type="entry name" value="PGAM"/>
    <property type="match status" value="1"/>
</dbReference>
<accession>A0A168BBQ7</accession>
<dbReference type="OrthoDB" id="354304at2759"/>
<dbReference type="SUPFAM" id="SSF53254">
    <property type="entry name" value="Phosphoglycerate mutase-like"/>
    <property type="match status" value="1"/>
</dbReference>
<dbReference type="InterPro" id="IPR051695">
    <property type="entry name" value="Phosphoglycerate_Mutase"/>
</dbReference>
<sequence>MRLFLIRHGETVDNVAGVLAGITDSRLTLHGTVQAGMLASHLAARFPSTPVRKIFTSDLQRALLTGRAVQSMLLPELTKWGARADDLVIVVAHGLLLQPLYACLIERVPWGRLTVDRGIAPHPPMGFGPALRPHWANTAYLEAMVVLDPVVGGGGLRMHVIRVNCTVHISELKRTRGGIGRAAHDDRQRTLDSYFGRGKA</sequence>
<dbReference type="GeneID" id="30019460"/>
<evidence type="ECO:0000313" key="3">
    <source>
        <dbReference type="Proteomes" id="UP000076744"/>
    </source>
</evidence>
<dbReference type="InterPro" id="IPR029033">
    <property type="entry name" value="His_PPase_superfam"/>
</dbReference>
<organism evidence="2 3">
    <name type="scientific">Cordyceps fumosorosea (strain ARSEF 2679)</name>
    <name type="common">Isaria fumosorosea</name>
    <dbReference type="NCBI Taxonomy" id="1081104"/>
    <lineage>
        <taxon>Eukaryota</taxon>
        <taxon>Fungi</taxon>
        <taxon>Dikarya</taxon>
        <taxon>Ascomycota</taxon>
        <taxon>Pezizomycotina</taxon>
        <taxon>Sordariomycetes</taxon>
        <taxon>Hypocreomycetidae</taxon>
        <taxon>Hypocreales</taxon>
        <taxon>Cordycipitaceae</taxon>
        <taxon>Cordyceps</taxon>
    </lineage>
</organism>
<dbReference type="PANTHER" id="PTHR46517:SF1">
    <property type="entry name" value="FRUCTOSE-2,6-BISPHOSPHATASE TIGAR"/>
    <property type="match status" value="1"/>
</dbReference>
<dbReference type="RefSeq" id="XP_018706502.1">
    <property type="nucleotide sequence ID" value="XM_018846774.1"/>
</dbReference>
<keyword evidence="1" id="KW-0378">Hydrolase</keyword>
<proteinExistence type="predicted"/>
<protein>
    <submittedName>
        <fullName evidence="2">Histidine phosphatase superfamily, clade-1</fullName>
    </submittedName>
</protein>
<keyword evidence="3" id="KW-1185">Reference proteome</keyword>
<dbReference type="GO" id="GO:0004331">
    <property type="term" value="F:fructose-2,6-bisphosphate 2-phosphatase activity"/>
    <property type="evidence" value="ECO:0007669"/>
    <property type="project" value="TreeGrafter"/>
</dbReference>
<dbReference type="PROSITE" id="PS00175">
    <property type="entry name" value="PG_MUTASE"/>
    <property type="match status" value="1"/>
</dbReference>
<dbReference type="CDD" id="cd07040">
    <property type="entry name" value="HP"/>
    <property type="match status" value="1"/>
</dbReference>
<dbReference type="PANTHER" id="PTHR46517">
    <property type="entry name" value="FRUCTOSE-2,6-BISPHOSPHATASE TIGAR"/>
    <property type="match status" value="1"/>
</dbReference>
<dbReference type="GO" id="GO:0005829">
    <property type="term" value="C:cytosol"/>
    <property type="evidence" value="ECO:0007669"/>
    <property type="project" value="TreeGrafter"/>
</dbReference>
<evidence type="ECO:0000256" key="1">
    <source>
        <dbReference type="ARBA" id="ARBA00022801"/>
    </source>
</evidence>
<dbReference type="EMBL" id="AZHB01000005">
    <property type="protein sequence ID" value="OAA69898.1"/>
    <property type="molecule type" value="Genomic_DNA"/>
</dbReference>